<protein>
    <submittedName>
        <fullName evidence="1">Uncharacterized protein</fullName>
    </submittedName>
</protein>
<dbReference type="HOGENOM" id="CLU_1517956_0_0_1"/>
<reference evidence="2" key="1">
    <citation type="journal article" date="2014" name="Proc. Natl. Acad. Sci. U.S.A.">
        <title>Extensive sampling of basidiomycete genomes demonstrates inadequacy of the white-rot/brown-rot paradigm for wood decay fungi.</title>
        <authorList>
            <person name="Riley R."/>
            <person name="Salamov A.A."/>
            <person name="Brown D.W."/>
            <person name="Nagy L.G."/>
            <person name="Floudas D."/>
            <person name="Held B.W."/>
            <person name="Levasseur A."/>
            <person name="Lombard V."/>
            <person name="Morin E."/>
            <person name="Otillar R."/>
            <person name="Lindquist E.A."/>
            <person name="Sun H."/>
            <person name="LaButti K.M."/>
            <person name="Schmutz J."/>
            <person name="Jabbour D."/>
            <person name="Luo H."/>
            <person name="Baker S.E."/>
            <person name="Pisabarro A.G."/>
            <person name="Walton J.D."/>
            <person name="Blanchette R.A."/>
            <person name="Henrissat B."/>
            <person name="Martin F."/>
            <person name="Cullen D."/>
            <person name="Hibbett D.S."/>
            <person name="Grigoriev I.V."/>
        </authorList>
    </citation>
    <scope>NUCLEOTIDE SEQUENCE [LARGE SCALE GENOMIC DNA]</scope>
    <source>
        <strain evidence="2">CBS 339.88</strain>
    </source>
</reference>
<evidence type="ECO:0000313" key="1">
    <source>
        <dbReference type="EMBL" id="KDR77092.1"/>
    </source>
</evidence>
<gene>
    <name evidence="1" type="ORF">GALMADRAFT_428339</name>
</gene>
<dbReference type="AlphaFoldDB" id="A0A067T436"/>
<evidence type="ECO:0000313" key="2">
    <source>
        <dbReference type="Proteomes" id="UP000027222"/>
    </source>
</evidence>
<dbReference type="EMBL" id="KL142377">
    <property type="protein sequence ID" value="KDR77092.1"/>
    <property type="molecule type" value="Genomic_DNA"/>
</dbReference>
<accession>A0A067T436</accession>
<dbReference type="Proteomes" id="UP000027222">
    <property type="component" value="Unassembled WGS sequence"/>
</dbReference>
<organism evidence="1 2">
    <name type="scientific">Galerina marginata (strain CBS 339.88)</name>
    <dbReference type="NCBI Taxonomy" id="685588"/>
    <lineage>
        <taxon>Eukaryota</taxon>
        <taxon>Fungi</taxon>
        <taxon>Dikarya</taxon>
        <taxon>Basidiomycota</taxon>
        <taxon>Agaricomycotina</taxon>
        <taxon>Agaricomycetes</taxon>
        <taxon>Agaricomycetidae</taxon>
        <taxon>Agaricales</taxon>
        <taxon>Agaricineae</taxon>
        <taxon>Strophariaceae</taxon>
        <taxon>Galerina</taxon>
    </lineage>
</organism>
<name>A0A067T436_GALM3</name>
<proteinExistence type="predicted"/>
<sequence>MAPKIDLSSRSMPGQFVIQAMETRCLVDARFIEAPYLSPFLSRLIRDSENPPSRLSREPQTEPFCEPAIDGLCSTANTSTSTLPQRDCKNGPMDFRCLVRFSLYAFFMTGIFGTEWTNETSVAHHTCEYIYFIRSTDYSNSMATRELQQICDRRPLAEVAGSAVLPLASSNSFTTLD</sequence>
<keyword evidence="2" id="KW-1185">Reference proteome</keyword>